<accession>A0A640K932</accession>
<name>A0A640K932_LEITA</name>
<dbReference type="OrthoDB" id="265668at2759"/>
<proteinExistence type="predicted"/>
<organism evidence="2 3">
    <name type="scientific">Leishmania tarentolae</name>
    <name type="common">Sauroleishmania tarentolae</name>
    <dbReference type="NCBI Taxonomy" id="5689"/>
    <lineage>
        <taxon>Eukaryota</taxon>
        <taxon>Discoba</taxon>
        <taxon>Euglenozoa</taxon>
        <taxon>Kinetoplastea</taxon>
        <taxon>Metakinetoplastina</taxon>
        <taxon>Trypanosomatida</taxon>
        <taxon>Trypanosomatidae</taxon>
        <taxon>Leishmaniinae</taxon>
        <taxon>Leishmania</taxon>
        <taxon>lizard Leishmania</taxon>
    </lineage>
</organism>
<keyword evidence="3" id="KW-1185">Reference proteome</keyword>
<evidence type="ECO:0000313" key="3">
    <source>
        <dbReference type="Proteomes" id="UP000419144"/>
    </source>
</evidence>
<feature type="region of interest" description="Disordered" evidence="1">
    <location>
        <begin position="148"/>
        <end position="202"/>
    </location>
</feature>
<feature type="compositionally biased region" description="Low complexity" evidence="1">
    <location>
        <begin position="167"/>
        <end position="178"/>
    </location>
</feature>
<protein>
    <submittedName>
        <fullName evidence="2">Uncharacterized protein</fullName>
    </submittedName>
</protein>
<dbReference type="Proteomes" id="UP000419144">
    <property type="component" value="Unassembled WGS sequence"/>
</dbReference>
<reference evidence="2" key="1">
    <citation type="submission" date="2019-11" db="EMBL/GenBank/DDBJ databases">
        <title>Leishmania tarentolae CDS.</title>
        <authorList>
            <person name="Goto Y."/>
            <person name="Yamagishi J."/>
        </authorList>
    </citation>
    <scope>NUCLEOTIDE SEQUENCE [LARGE SCALE GENOMIC DNA]</scope>
    <source>
        <strain evidence="2">Parrot Tar II</strain>
    </source>
</reference>
<comment type="caution">
    <text evidence="2">The sequence shown here is derived from an EMBL/GenBank/DDBJ whole genome shotgun (WGS) entry which is preliminary data.</text>
</comment>
<evidence type="ECO:0000313" key="2">
    <source>
        <dbReference type="EMBL" id="GET86206.1"/>
    </source>
</evidence>
<dbReference type="EMBL" id="BLBS01000009">
    <property type="protein sequence ID" value="GET86206.1"/>
    <property type="molecule type" value="Genomic_DNA"/>
</dbReference>
<sequence length="296" mass="32590">MSAPPHRSTARLGRWVTVAAVRPLLPAVATAQRPAFLTPPQAALRVSKRFASTTRNRADARGTRDSAEPNFFGAYREFRRERSAKRNRQYTTLSMYLDTLPPGFRELLLWSPLLALLHFMCRQARSYYLDEEEPWYYVVRPRRWRCRADGEGSGSTTHVSSLLKRAPPSSTPTTSVVVEARNPTTTPSLPNSGRGLDGQGSESTVTMITTTYAFRAAGVQDDAAVAAAAPLAGSPPVASFHEVRTRCFHMDQGTPTETMASIPPLEETHRYGVWGAPLVVIRDPATQRVVGYTTAG</sequence>
<gene>
    <name evidence="2" type="ORF">LtaPh_0807500</name>
</gene>
<evidence type="ECO:0000256" key="1">
    <source>
        <dbReference type="SAM" id="MobiDB-lite"/>
    </source>
</evidence>
<feature type="compositionally biased region" description="Polar residues" evidence="1">
    <location>
        <begin position="182"/>
        <end position="191"/>
    </location>
</feature>
<dbReference type="VEuPathDB" id="TriTrypDB:LtaPh_0807500"/>
<dbReference type="AlphaFoldDB" id="A0A640K932"/>